<gene>
    <name evidence="5" type="ORF">ACFSUF_00195</name>
</gene>
<keyword evidence="2" id="KW-0808">Transferase</keyword>
<dbReference type="InterPro" id="IPR001091">
    <property type="entry name" value="RM_Methyltransferase"/>
</dbReference>
<proteinExistence type="predicted"/>
<protein>
    <submittedName>
        <fullName evidence="5">DNA methyltransferase</fullName>
    </submittedName>
</protein>
<evidence type="ECO:0000259" key="4">
    <source>
        <dbReference type="Pfam" id="PF01555"/>
    </source>
</evidence>
<keyword evidence="3" id="KW-0680">Restriction system</keyword>
<dbReference type="RefSeq" id="WP_377598944.1">
    <property type="nucleotide sequence ID" value="NZ_JBHUME010000001.1"/>
</dbReference>
<dbReference type="SUPFAM" id="SSF53335">
    <property type="entry name" value="S-adenosyl-L-methionine-dependent methyltransferases"/>
    <property type="match status" value="1"/>
</dbReference>
<feature type="domain" description="DNA methylase N-4/N-6" evidence="4">
    <location>
        <begin position="15"/>
        <end position="73"/>
    </location>
</feature>
<evidence type="ECO:0000256" key="1">
    <source>
        <dbReference type="ARBA" id="ARBA00022603"/>
    </source>
</evidence>
<dbReference type="GO" id="GO:0032259">
    <property type="term" value="P:methylation"/>
    <property type="evidence" value="ECO:0007669"/>
    <property type="project" value="UniProtKB-KW"/>
</dbReference>
<comment type="caution">
    <text evidence="5">The sequence shown here is derived from an EMBL/GenBank/DDBJ whole genome shotgun (WGS) entry which is preliminary data.</text>
</comment>
<dbReference type="GO" id="GO:0008168">
    <property type="term" value="F:methyltransferase activity"/>
    <property type="evidence" value="ECO:0007669"/>
    <property type="project" value="UniProtKB-KW"/>
</dbReference>
<reference evidence="6" key="1">
    <citation type="journal article" date="2019" name="Int. J. Syst. Evol. Microbiol.">
        <title>The Global Catalogue of Microorganisms (GCM) 10K type strain sequencing project: providing services to taxonomists for standard genome sequencing and annotation.</title>
        <authorList>
            <consortium name="The Broad Institute Genomics Platform"/>
            <consortium name="The Broad Institute Genome Sequencing Center for Infectious Disease"/>
            <person name="Wu L."/>
            <person name="Ma J."/>
        </authorList>
    </citation>
    <scope>NUCLEOTIDE SEQUENCE [LARGE SCALE GENOMIC DNA]</scope>
    <source>
        <strain evidence="6">KCTC 3950</strain>
    </source>
</reference>
<accession>A0ABW5P6J4</accession>
<dbReference type="InterPro" id="IPR029063">
    <property type="entry name" value="SAM-dependent_MTases_sf"/>
</dbReference>
<evidence type="ECO:0000256" key="2">
    <source>
        <dbReference type="ARBA" id="ARBA00022679"/>
    </source>
</evidence>
<organism evidence="5 6">
    <name type="scientific">Paenibacillus gansuensis</name>
    <dbReference type="NCBI Taxonomy" id="306542"/>
    <lineage>
        <taxon>Bacteria</taxon>
        <taxon>Bacillati</taxon>
        <taxon>Bacillota</taxon>
        <taxon>Bacilli</taxon>
        <taxon>Bacillales</taxon>
        <taxon>Paenibacillaceae</taxon>
        <taxon>Paenibacillus</taxon>
    </lineage>
</organism>
<dbReference type="PRINTS" id="PR00508">
    <property type="entry name" value="S21N4MTFRASE"/>
</dbReference>
<evidence type="ECO:0000313" key="5">
    <source>
        <dbReference type="EMBL" id="MFD2610836.1"/>
    </source>
</evidence>
<dbReference type="InterPro" id="IPR002941">
    <property type="entry name" value="DNA_methylase_N4/N6"/>
</dbReference>
<sequence length="106" mass="12158">MAYNNLLDWILLSIKGYPARFPSKLPEFFIKYLTDPNDTVVDIFVGSNTTGEAAEALDRKWLSCDLDIDYVAASSFRFINNEIEAKEVHEKILNNEYVNLSDYTLV</sequence>
<dbReference type="EMBL" id="JBHUME010000001">
    <property type="protein sequence ID" value="MFD2610836.1"/>
    <property type="molecule type" value="Genomic_DNA"/>
</dbReference>
<evidence type="ECO:0000313" key="6">
    <source>
        <dbReference type="Proteomes" id="UP001597541"/>
    </source>
</evidence>
<keyword evidence="6" id="KW-1185">Reference proteome</keyword>
<dbReference type="Gene3D" id="3.40.50.150">
    <property type="entry name" value="Vaccinia Virus protein VP39"/>
    <property type="match status" value="1"/>
</dbReference>
<dbReference type="Pfam" id="PF01555">
    <property type="entry name" value="N6_N4_Mtase"/>
    <property type="match status" value="1"/>
</dbReference>
<evidence type="ECO:0000256" key="3">
    <source>
        <dbReference type="ARBA" id="ARBA00022747"/>
    </source>
</evidence>
<dbReference type="Proteomes" id="UP001597541">
    <property type="component" value="Unassembled WGS sequence"/>
</dbReference>
<keyword evidence="1 5" id="KW-0489">Methyltransferase</keyword>
<name>A0ABW5P6J4_9BACL</name>